<comment type="caution">
    <text evidence="2">The sequence shown here is derived from an EMBL/GenBank/DDBJ whole genome shotgun (WGS) entry which is preliminary data.</text>
</comment>
<protein>
    <submittedName>
        <fullName evidence="2">Uncharacterized protein</fullName>
    </submittedName>
</protein>
<name>A0ABV6HXS6_9PAST</name>
<proteinExistence type="predicted"/>
<dbReference type="EMBL" id="JBHLWA010000040">
    <property type="protein sequence ID" value="MFC0323687.1"/>
    <property type="molecule type" value="Genomic_DNA"/>
</dbReference>
<reference evidence="2 3" key="1">
    <citation type="submission" date="2024-09" db="EMBL/GenBank/DDBJ databases">
        <authorList>
            <person name="Sun Q."/>
            <person name="Mori K."/>
        </authorList>
    </citation>
    <scope>NUCLEOTIDE SEQUENCE [LARGE SCALE GENOMIC DNA]</scope>
    <source>
        <strain evidence="2 3">CCM 7538</strain>
    </source>
</reference>
<evidence type="ECO:0000313" key="3">
    <source>
        <dbReference type="Proteomes" id="UP001589769"/>
    </source>
</evidence>
<keyword evidence="3" id="KW-1185">Reference proteome</keyword>
<keyword evidence="1" id="KW-0472">Membrane</keyword>
<organism evidence="2 3">
    <name type="scientific">Gallibacterium melopsittaci</name>
    <dbReference type="NCBI Taxonomy" id="516063"/>
    <lineage>
        <taxon>Bacteria</taxon>
        <taxon>Pseudomonadati</taxon>
        <taxon>Pseudomonadota</taxon>
        <taxon>Gammaproteobacteria</taxon>
        <taxon>Pasteurellales</taxon>
        <taxon>Pasteurellaceae</taxon>
        <taxon>Gallibacterium</taxon>
    </lineage>
</organism>
<evidence type="ECO:0000313" key="2">
    <source>
        <dbReference type="EMBL" id="MFC0323687.1"/>
    </source>
</evidence>
<keyword evidence="1" id="KW-1133">Transmembrane helix</keyword>
<keyword evidence="1" id="KW-0812">Transmembrane</keyword>
<dbReference type="Proteomes" id="UP001589769">
    <property type="component" value="Unassembled WGS sequence"/>
</dbReference>
<evidence type="ECO:0000256" key="1">
    <source>
        <dbReference type="SAM" id="Phobius"/>
    </source>
</evidence>
<dbReference type="RefSeq" id="WP_382375469.1">
    <property type="nucleotide sequence ID" value="NZ_JBHLWA010000040.1"/>
</dbReference>
<accession>A0ABV6HXS6</accession>
<feature type="transmembrane region" description="Helical" evidence="1">
    <location>
        <begin position="57"/>
        <end position="77"/>
    </location>
</feature>
<sequence length="141" mass="16797">MMVRLFDMTTPPFSHCQLDIQSCFVHSLYRLKQAIIREIGQLISMKLKPYRVYQQRYIQLLFIGSGGWFNLVLNVMGQTRFPDLSPKLRYYMEVIDEFDAYYLIDTLHHLLREDKTTSLSTKPVDNIVKHQNKSYQKQDDK</sequence>
<gene>
    <name evidence="2" type="ORF">ACFFHT_09010</name>
</gene>